<feature type="chain" id="PRO_5047052339" description="COBRA C-terminal domain-containing protein" evidence="9">
    <location>
        <begin position="23"/>
        <end position="665"/>
    </location>
</feature>
<evidence type="ECO:0000256" key="4">
    <source>
        <dbReference type="ARBA" id="ARBA00022622"/>
    </source>
</evidence>
<comment type="similarity">
    <text evidence="2">Belongs to the COBRA family.</text>
</comment>
<comment type="caution">
    <text evidence="11">The sequence shown here is derived from an EMBL/GenBank/DDBJ whole genome shotgun (WGS) entry which is preliminary data.</text>
</comment>
<feature type="signal peptide" evidence="9">
    <location>
        <begin position="1"/>
        <end position="22"/>
    </location>
</feature>
<evidence type="ECO:0000256" key="3">
    <source>
        <dbReference type="ARBA" id="ARBA00022475"/>
    </source>
</evidence>
<evidence type="ECO:0000256" key="7">
    <source>
        <dbReference type="ARBA" id="ARBA00023180"/>
    </source>
</evidence>
<evidence type="ECO:0000256" key="8">
    <source>
        <dbReference type="ARBA" id="ARBA00023288"/>
    </source>
</evidence>
<evidence type="ECO:0000313" key="12">
    <source>
        <dbReference type="Proteomes" id="UP001318860"/>
    </source>
</evidence>
<keyword evidence="7" id="KW-0325">Glycoprotein</keyword>
<comment type="subcellular location">
    <subcellularLocation>
        <location evidence="1">Cell membrane</location>
        <topology evidence="1">Lipid-anchor</topology>
        <topology evidence="1">GPI-anchor</topology>
    </subcellularLocation>
</comment>
<sequence length="665" mass="74501">MISKMAILYLFLNIFTVYLIRAQDYDGDKNPQAAPPPESIDCNGIFVTYTFISRTKEYPYLKNVTAQPWAFKSTATILNAGLSVLQNWKIFVGFQNQEILVSASNAVVVDGDELPAFVGNGTTLSGYPLTDLKSSVETAGDLTQIQAEIELSGTQFGIRPPGYPMPRTIKLVNDGYKCPKPKRSATRMSMCCVKDPKSKVANLTTKYFPRQNGDLTMSYDVLQAYDNNYLAQVTINNNNPLGRLDHWNLTWEWMRGEFISSMRGAYTRKKDITECIYGAAAVYYKDLDFSKVMTCEKRPIISDLPPDREKDKEIGNLPYCCRNGSLLPTVMNETKSVSIFQLQVNKLPPDLNRTALYPPERWKIEGVLNPQYKCGPIKRVDETEFPDLSGLQATTLAVASWQVVCNITRPKKGQSRCCVSFSAYYNDSVVPCNTCACGCENNSKKCNADAQILLPPEAILLPFANRLDKAVAWAQIKHRRVPTPLPCPDGCGVSVNWHVASNYRKGWSARVTLFNWKEVEFVDWFVAVQLNKTGSGFERAYSFNGTLIEDLNDTIFLTGLPGLNYLIGEANGANLTGIRECLVVFNGEECALPMQIRRRMLAAVLFKYDNTTAYITYRGTPATEAPIEKDTIPARGKHDISTEVVVDVDNLVSILIMRRIMRRVV</sequence>
<evidence type="ECO:0000256" key="6">
    <source>
        <dbReference type="ARBA" id="ARBA00023136"/>
    </source>
</evidence>
<reference evidence="11 12" key="1">
    <citation type="journal article" date="2021" name="Comput. Struct. Biotechnol. J.">
        <title>De novo genome assembly of the potent medicinal plant Rehmannia glutinosa using nanopore technology.</title>
        <authorList>
            <person name="Ma L."/>
            <person name="Dong C."/>
            <person name="Song C."/>
            <person name="Wang X."/>
            <person name="Zheng X."/>
            <person name="Niu Y."/>
            <person name="Chen S."/>
            <person name="Feng W."/>
        </authorList>
    </citation>
    <scope>NUCLEOTIDE SEQUENCE [LARGE SCALE GENOMIC DNA]</scope>
    <source>
        <strain evidence="11">DH-2019</strain>
    </source>
</reference>
<keyword evidence="6" id="KW-0472">Membrane</keyword>
<evidence type="ECO:0000259" key="10">
    <source>
        <dbReference type="Pfam" id="PF25079"/>
    </source>
</evidence>
<proteinExistence type="inferred from homology"/>
<organism evidence="11 12">
    <name type="scientific">Rehmannia glutinosa</name>
    <name type="common">Chinese foxglove</name>
    <dbReference type="NCBI Taxonomy" id="99300"/>
    <lineage>
        <taxon>Eukaryota</taxon>
        <taxon>Viridiplantae</taxon>
        <taxon>Streptophyta</taxon>
        <taxon>Embryophyta</taxon>
        <taxon>Tracheophyta</taxon>
        <taxon>Spermatophyta</taxon>
        <taxon>Magnoliopsida</taxon>
        <taxon>eudicotyledons</taxon>
        <taxon>Gunneridae</taxon>
        <taxon>Pentapetalae</taxon>
        <taxon>asterids</taxon>
        <taxon>lamiids</taxon>
        <taxon>Lamiales</taxon>
        <taxon>Orobanchaceae</taxon>
        <taxon>Rehmannieae</taxon>
        <taxon>Rehmannia</taxon>
    </lineage>
</organism>
<gene>
    <name evidence="11" type="ORF">DH2020_042257</name>
</gene>
<protein>
    <recommendedName>
        <fullName evidence="10">COBRA C-terminal domain-containing protein</fullName>
    </recommendedName>
</protein>
<evidence type="ECO:0000256" key="5">
    <source>
        <dbReference type="ARBA" id="ARBA00022729"/>
    </source>
</evidence>
<keyword evidence="4" id="KW-0336">GPI-anchor</keyword>
<feature type="domain" description="COBRA C-terminal" evidence="10">
    <location>
        <begin position="416"/>
        <end position="573"/>
    </location>
</feature>
<keyword evidence="3" id="KW-1003">Cell membrane</keyword>
<name>A0ABR0UMU9_REHGL</name>
<dbReference type="Pfam" id="PF25079">
    <property type="entry name" value="COB_C"/>
    <property type="match status" value="1"/>
</dbReference>
<dbReference type="PANTHER" id="PTHR31052:SF12">
    <property type="entry name" value="COBRA-LIKE PROTEIN 7"/>
    <property type="match status" value="1"/>
</dbReference>
<accession>A0ABR0UMU9</accession>
<evidence type="ECO:0000256" key="9">
    <source>
        <dbReference type="SAM" id="SignalP"/>
    </source>
</evidence>
<evidence type="ECO:0000256" key="2">
    <source>
        <dbReference type="ARBA" id="ARBA00005507"/>
    </source>
</evidence>
<dbReference type="InterPro" id="IPR056900">
    <property type="entry name" value="COB_C"/>
</dbReference>
<evidence type="ECO:0000313" key="11">
    <source>
        <dbReference type="EMBL" id="KAK6123995.1"/>
    </source>
</evidence>
<evidence type="ECO:0000256" key="1">
    <source>
        <dbReference type="ARBA" id="ARBA00004609"/>
    </source>
</evidence>
<keyword evidence="8" id="KW-0449">Lipoprotein</keyword>
<keyword evidence="12" id="KW-1185">Reference proteome</keyword>
<dbReference type="Proteomes" id="UP001318860">
    <property type="component" value="Unassembled WGS sequence"/>
</dbReference>
<dbReference type="InterPro" id="IPR006918">
    <property type="entry name" value="COBRA_pln"/>
</dbReference>
<dbReference type="EMBL" id="JABTTQ020002430">
    <property type="protein sequence ID" value="KAK6123995.1"/>
    <property type="molecule type" value="Genomic_DNA"/>
</dbReference>
<dbReference type="Pfam" id="PF04833">
    <property type="entry name" value="COBRA"/>
    <property type="match status" value="1"/>
</dbReference>
<dbReference type="PANTHER" id="PTHR31052">
    <property type="entry name" value="COBRA-LIKE PROTEIN 7"/>
    <property type="match status" value="1"/>
</dbReference>
<keyword evidence="5 9" id="KW-0732">Signal</keyword>